<feature type="transmembrane region" description="Helical" evidence="12">
    <location>
        <begin position="27"/>
        <end position="48"/>
    </location>
</feature>
<accession>A0A3B0ZTB8</accession>
<evidence type="ECO:0000256" key="6">
    <source>
        <dbReference type="ARBA" id="ARBA00022475"/>
    </source>
</evidence>
<evidence type="ECO:0000256" key="11">
    <source>
        <dbReference type="ARBA" id="ARBA00023136"/>
    </source>
</evidence>
<dbReference type="NCBIfam" id="TIGR01190">
    <property type="entry name" value="ccmB"/>
    <property type="match status" value="1"/>
</dbReference>
<dbReference type="GO" id="GO:0015232">
    <property type="term" value="F:heme transmembrane transporter activity"/>
    <property type="evidence" value="ECO:0007669"/>
    <property type="project" value="InterPro"/>
</dbReference>
<keyword evidence="5" id="KW-0813">Transport</keyword>
<evidence type="ECO:0000256" key="2">
    <source>
        <dbReference type="ARBA" id="ARBA00004429"/>
    </source>
</evidence>
<dbReference type="AlphaFoldDB" id="A0A3B0ZTB8"/>
<proteinExistence type="inferred from homology"/>
<protein>
    <recommendedName>
        <fullName evidence="4">Heme exporter protein B</fullName>
    </recommendedName>
</protein>
<dbReference type="GO" id="GO:0005886">
    <property type="term" value="C:plasma membrane"/>
    <property type="evidence" value="ECO:0007669"/>
    <property type="project" value="UniProtKB-SubCell"/>
</dbReference>
<evidence type="ECO:0000256" key="8">
    <source>
        <dbReference type="ARBA" id="ARBA00022692"/>
    </source>
</evidence>
<dbReference type="InterPro" id="IPR026031">
    <property type="entry name" value="Cyt_c_CcmB_bac"/>
</dbReference>
<keyword evidence="7" id="KW-0997">Cell inner membrane</keyword>
<dbReference type="InterPro" id="IPR003544">
    <property type="entry name" value="Cyt_c_biogenesis_CcmB"/>
</dbReference>
<evidence type="ECO:0000256" key="1">
    <source>
        <dbReference type="ARBA" id="ARBA00002442"/>
    </source>
</evidence>
<dbReference type="PIRSF" id="PIRSF002764">
    <property type="entry name" value="CcmB"/>
    <property type="match status" value="1"/>
</dbReference>
<keyword evidence="11 12" id="KW-0472">Membrane</keyword>
<organism evidence="13">
    <name type="scientific">hydrothermal vent metagenome</name>
    <dbReference type="NCBI Taxonomy" id="652676"/>
    <lineage>
        <taxon>unclassified sequences</taxon>
        <taxon>metagenomes</taxon>
        <taxon>ecological metagenomes</taxon>
    </lineage>
</organism>
<evidence type="ECO:0000256" key="7">
    <source>
        <dbReference type="ARBA" id="ARBA00022519"/>
    </source>
</evidence>
<comment type="similarity">
    <text evidence="3">Belongs to the CcmB/CycW/HelB family.</text>
</comment>
<gene>
    <name evidence="13" type="ORF">MNBD_GAMMA23-421</name>
</gene>
<sequence length="222" mass="23482">MLQAFFIILQRDLILAIRHRAELMNPVLFFVLVVVLFPLGIGAEVTILERIAPGVIWIAALLSALLSLDRIFRTDMEDGSLEQMLISAQPMSLLILAKIIAHWMITGLPVVLVGPLLALFLGLSMDGIETLFITLLLGTPILSAIGSVGVALTVGLRRGGVILSLLVLPLYVPVLIFASQAVDAAAAGFPPAAAIAMLSALLLLSLSLTPWAASAALKMSVS</sequence>
<dbReference type="PANTHER" id="PTHR30070:SF1">
    <property type="entry name" value="CYTOCHROME C BIOGENESIS B-RELATED"/>
    <property type="match status" value="1"/>
</dbReference>
<reference evidence="13" key="1">
    <citation type="submission" date="2018-06" db="EMBL/GenBank/DDBJ databases">
        <authorList>
            <person name="Zhirakovskaya E."/>
        </authorList>
    </citation>
    <scope>NUCLEOTIDE SEQUENCE</scope>
</reference>
<feature type="transmembrane region" description="Helical" evidence="12">
    <location>
        <begin position="194"/>
        <end position="217"/>
    </location>
</feature>
<comment type="subcellular location">
    <subcellularLocation>
        <location evidence="2">Cell inner membrane</location>
        <topology evidence="2">Multi-pass membrane protein</topology>
    </subcellularLocation>
</comment>
<feature type="transmembrane region" description="Helical" evidence="12">
    <location>
        <begin position="54"/>
        <end position="72"/>
    </location>
</feature>
<keyword evidence="6" id="KW-1003">Cell membrane</keyword>
<name>A0A3B0ZTB8_9ZZZZ</name>
<evidence type="ECO:0000256" key="5">
    <source>
        <dbReference type="ARBA" id="ARBA00022448"/>
    </source>
</evidence>
<comment type="function">
    <text evidence="1">Required for the export of heme to the periplasm for the biogenesis of c-type cytochromes.</text>
</comment>
<dbReference type="PANTHER" id="PTHR30070">
    <property type="entry name" value="HEME EXPORTER PROTEIN B"/>
    <property type="match status" value="1"/>
</dbReference>
<keyword evidence="8 12" id="KW-0812">Transmembrane</keyword>
<keyword evidence="10 12" id="KW-1133">Transmembrane helix</keyword>
<feature type="transmembrane region" description="Helical" evidence="12">
    <location>
        <begin position="132"/>
        <end position="154"/>
    </location>
</feature>
<dbReference type="GO" id="GO:0017004">
    <property type="term" value="P:cytochrome complex assembly"/>
    <property type="evidence" value="ECO:0007669"/>
    <property type="project" value="UniProtKB-KW"/>
</dbReference>
<evidence type="ECO:0000256" key="12">
    <source>
        <dbReference type="SAM" id="Phobius"/>
    </source>
</evidence>
<evidence type="ECO:0000313" key="13">
    <source>
        <dbReference type="EMBL" id="VAW92450.1"/>
    </source>
</evidence>
<evidence type="ECO:0000256" key="9">
    <source>
        <dbReference type="ARBA" id="ARBA00022748"/>
    </source>
</evidence>
<evidence type="ECO:0000256" key="4">
    <source>
        <dbReference type="ARBA" id="ARBA00016452"/>
    </source>
</evidence>
<dbReference type="EMBL" id="UOFT01000025">
    <property type="protein sequence ID" value="VAW92450.1"/>
    <property type="molecule type" value="Genomic_DNA"/>
</dbReference>
<keyword evidence="9" id="KW-0201">Cytochrome c-type biogenesis</keyword>
<dbReference type="PRINTS" id="PR01414">
    <property type="entry name" value="CCMBBIOGNSIS"/>
</dbReference>
<dbReference type="GO" id="GO:1903607">
    <property type="term" value="P:cytochrome c biosynthetic process"/>
    <property type="evidence" value="ECO:0007669"/>
    <property type="project" value="TreeGrafter"/>
</dbReference>
<evidence type="ECO:0000256" key="3">
    <source>
        <dbReference type="ARBA" id="ARBA00010544"/>
    </source>
</evidence>
<evidence type="ECO:0000256" key="10">
    <source>
        <dbReference type="ARBA" id="ARBA00022989"/>
    </source>
</evidence>
<dbReference type="Pfam" id="PF03379">
    <property type="entry name" value="CcmB"/>
    <property type="match status" value="1"/>
</dbReference>
<feature type="transmembrane region" description="Helical" evidence="12">
    <location>
        <begin position="93"/>
        <end position="120"/>
    </location>
</feature>
<feature type="transmembrane region" description="Helical" evidence="12">
    <location>
        <begin position="161"/>
        <end position="182"/>
    </location>
</feature>